<feature type="domain" description="F-box" evidence="2">
    <location>
        <begin position="1"/>
        <end position="48"/>
    </location>
</feature>
<dbReference type="RefSeq" id="XP_024553283.1">
    <property type="nucleotide sequence ID" value="XM_024697468.1"/>
</dbReference>
<proteinExistence type="predicted"/>
<dbReference type="CDD" id="cd09917">
    <property type="entry name" value="F-box_SF"/>
    <property type="match status" value="1"/>
</dbReference>
<dbReference type="EMBL" id="CP009819">
    <property type="protein sequence ID" value="ATZ57662.1"/>
    <property type="molecule type" value="Genomic_DNA"/>
</dbReference>
<accession>A0A384K4G6</accession>
<sequence>MSIANLSTELLQKIYEYSDLVDILHLSQTSKKNYNALRGRRMPIIRQAFDDEYGPIPSLVKLVMSDDATKGRSIVGTGARRNIAVDRITQVPDEPQLSTQLLGKMMKFGKAASRFVEIFPQFRWRLDYQDRRFLWSHEQQRLRRAIYNYWTYAILFHDEIYVQYNPGRLSGVRGMGSWFNPPVEIISDPRLRLIQSFNTIEIVQLNEFLQHVVKLIELDLFPSDSTIQSQYNFTPQAMEKIAWGHGEWYRCLVGNLLRYDPLDFIYLYDQTFTKAERAGYILTRGFDFRRHNTPATLGDAISIITERRRNAAGNSHLFHPLMYQSGDSCLQGDNLKFGIADHPHEESYSKDHPFNNDGKTVLSTDEIE</sequence>
<gene>
    <name evidence="3" type="ORF">BCIN_15g02140</name>
</gene>
<evidence type="ECO:0000259" key="2">
    <source>
        <dbReference type="PROSITE" id="PS50181"/>
    </source>
</evidence>
<evidence type="ECO:0000313" key="4">
    <source>
        <dbReference type="Proteomes" id="UP000001798"/>
    </source>
</evidence>
<dbReference type="KEGG" id="bfu:BCIN_15g02140"/>
<feature type="region of interest" description="Disordered" evidence="1">
    <location>
        <begin position="346"/>
        <end position="368"/>
    </location>
</feature>
<dbReference type="InterPro" id="IPR001810">
    <property type="entry name" value="F-box_dom"/>
</dbReference>
<organism evidence="3 4">
    <name type="scientific">Botryotinia fuckeliana (strain B05.10)</name>
    <name type="common">Noble rot fungus</name>
    <name type="synonym">Botrytis cinerea</name>
    <dbReference type="NCBI Taxonomy" id="332648"/>
    <lineage>
        <taxon>Eukaryota</taxon>
        <taxon>Fungi</taxon>
        <taxon>Dikarya</taxon>
        <taxon>Ascomycota</taxon>
        <taxon>Pezizomycotina</taxon>
        <taxon>Leotiomycetes</taxon>
        <taxon>Helotiales</taxon>
        <taxon>Sclerotiniaceae</taxon>
        <taxon>Botrytis</taxon>
    </lineage>
</organism>
<dbReference type="Proteomes" id="UP000001798">
    <property type="component" value="Chromosome 15"/>
</dbReference>
<reference evidence="3 4" key="1">
    <citation type="journal article" date="2011" name="PLoS Genet.">
        <title>Genomic analysis of the necrotrophic fungal pathogens Sclerotinia sclerotiorum and Botrytis cinerea.</title>
        <authorList>
            <person name="Amselem J."/>
            <person name="Cuomo C.A."/>
            <person name="van Kan J.A."/>
            <person name="Viaud M."/>
            <person name="Benito E.P."/>
            <person name="Couloux A."/>
            <person name="Coutinho P.M."/>
            <person name="de Vries R.P."/>
            <person name="Dyer P.S."/>
            <person name="Fillinger S."/>
            <person name="Fournier E."/>
            <person name="Gout L."/>
            <person name="Hahn M."/>
            <person name="Kohn L."/>
            <person name="Lapalu N."/>
            <person name="Plummer K.M."/>
            <person name="Pradier J.M."/>
            <person name="Quevillon E."/>
            <person name="Sharon A."/>
            <person name="Simon A."/>
            <person name="ten Have A."/>
            <person name="Tudzynski B."/>
            <person name="Tudzynski P."/>
            <person name="Wincker P."/>
            <person name="Andrew M."/>
            <person name="Anthouard V."/>
            <person name="Beever R.E."/>
            <person name="Beffa R."/>
            <person name="Benoit I."/>
            <person name="Bouzid O."/>
            <person name="Brault B."/>
            <person name="Chen Z."/>
            <person name="Choquer M."/>
            <person name="Collemare J."/>
            <person name="Cotton P."/>
            <person name="Danchin E.G."/>
            <person name="Da Silva C."/>
            <person name="Gautier A."/>
            <person name="Giraud C."/>
            <person name="Giraud T."/>
            <person name="Gonzalez C."/>
            <person name="Grossetete S."/>
            <person name="Guldener U."/>
            <person name="Henrissat B."/>
            <person name="Howlett B.J."/>
            <person name="Kodira C."/>
            <person name="Kretschmer M."/>
            <person name="Lappartient A."/>
            <person name="Leroch M."/>
            <person name="Levis C."/>
            <person name="Mauceli E."/>
            <person name="Neuveglise C."/>
            <person name="Oeser B."/>
            <person name="Pearson M."/>
            <person name="Poulain J."/>
            <person name="Poussereau N."/>
            <person name="Quesneville H."/>
            <person name="Rascle C."/>
            <person name="Schumacher J."/>
            <person name="Segurens B."/>
            <person name="Sexton A."/>
            <person name="Silva E."/>
            <person name="Sirven C."/>
            <person name="Soanes D.M."/>
            <person name="Talbot N.J."/>
            <person name="Templeton M."/>
            <person name="Yandava C."/>
            <person name="Yarden O."/>
            <person name="Zeng Q."/>
            <person name="Rollins J.A."/>
            <person name="Lebrun M.H."/>
            <person name="Dickman M."/>
        </authorList>
    </citation>
    <scope>NUCLEOTIDE SEQUENCE [LARGE SCALE GENOMIC DNA]</scope>
    <source>
        <strain evidence="3 4">B05.10</strain>
    </source>
</reference>
<keyword evidence="4" id="KW-1185">Reference proteome</keyword>
<dbReference type="PROSITE" id="PS50181">
    <property type="entry name" value="FBOX"/>
    <property type="match status" value="1"/>
</dbReference>
<dbReference type="VEuPathDB" id="FungiDB:Bcin15g02140"/>
<dbReference type="Pfam" id="PF00646">
    <property type="entry name" value="F-box"/>
    <property type="match status" value="1"/>
</dbReference>
<reference evidence="3 4" key="2">
    <citation type="journal article" date="2012" name="Eukaryot. Cell">
        <title>Genome update of Botrytis cinerea strains B05.10 and T4.</title>
        <authorList>
            <person name="Staats M."/>
            <person name="van Kan J.A."/>
        </authorList>
    </citation>
    <scope>NUCLEOTIDE SEQUENCE [LARGE SCALE GENOMIC DNA]</scope>
    <source>
        <strain evidence="3 4">B05.10</strain>
    </source>
</reference>
<feature type="compositionally biased region" description="Polar residues" evidence="1">
    <location>
        <begin position="357"/>
        <end position="368"/>
    </location>
</feature>
<dbReference type="GeneID" id="36394921"/>
<dbReference type="AlphaFoldDB" id="A0A384K4G6"/>
<name>A0A384K4G6_BOTFB</name>
<dbReference type="OrthoDB" id="1638493at2759"/>
<evidence type="ECO:0000256" key="1">
    <source>
        <dbReference type="SAM" id="MobiDB-lite"/>
    </source>
</evidence>
<evidence type="ECO:0000313" key="3">
    <source>
        <dbReference type="EMBL" id="ATZ57662.1"/>
    </source>
</evidence>
<reference evidence="3 4" key="3">
    <citation type="journal article" date="2017" name="Mol. Plant Pathol.">
        <title>A gapless genome sequence of the fungus Botrytis cinerea.</title>
        <authorList>
            <person name="Van Kan J.A."/>
            <person name="Stassen J.H."/>
            <person name="Mosbach A."/>
            <person name="Van Der Lee T.A."/>
            <person name="Faino L."/>
            <person name="Farmer A.D."/>
            <person name="Papasotiriou D.G."/>
            <person name="Zhou S."/>
            <person name="Seidl M.F."/>
            <person name="Cottam E."/>
            <person name="Edel D."/>
            <person name="Hahn M."/>
            <person name="Schwartz D.C."/>
            <person name="Dietrich R.A."/>
            <person name="Widdison S."/>
            <person name="Scalliet G."/>
        </authorList>
    </citation>
    <scope>NUCLEOTIDE SEQUENCE [LARGE SCALE GENOMIC DNA]</scope>
    <source>
        <strain evidence="3 4">B05.10</strain>
    </source>
</reference>
<protein>
    <recommendedName>
        <fullName evidence="2">F-box domain-containing protein</fullName>
    </recommendedName>
</protein>